<comment type="caution">
    <text evidence="2">The sequence shown here is derived from an EMBL/GenBank/DDBJ whole genome shotgun (WGS) entry which is preliminary data.</text>
</comment>
<keyword evidence="3" id="KW-1185">Reference proteome</keyword>
<gene>
    <name evidence="2" type="ORF">BACPEC_03146</name>
</gene>
<name>B7AWP6_9FIRM</name>
<dbReference type="eggNOG" id="ENOG5033G2K">
    <property type="taxonomic scope" value="Bacteria"/>
</dbReference>
<dbReference type="STRING" id="483218.BACPEC_03146"/>
<sequence length="194" mass="22410">MDSRESKQISIELDEKRSELQSVNEELASAIEKAEDATILLDRIKNFVSSFRLFAPTIEEYANQVEADKIIEAGNSFRGILNELGKLLEAFKELIKEGLCWFPRLMRWKTSKGEVVPVFLEKSDGYSYLVYGYMNVETKEYYSKESVQWEITAGNRTGTVEQMDANVEAMARDLQEILRIGAEQKRLWEVYGER</sequence>
<dbReference type="AlphaFoldDB" id="B7AWP6"/>
<dbReference type="Proteomes" id="UP000003136">
    <property type="component" value="Unassembled WGS sequence"/>
</dbReference>
<evidence type="ECO:0000313" key="2">
    <source>
        <dbReference type="EMBL" id="EEC56637.1"/>
    </source>
</evidence>
<protein>
    <submittedName>
        <fullName evidence="2">Uncharacterized protein</fullName>
    </submittedName>
</protein>
<dbReference type="EMBL" id="ABVQ01000037">
    <property type="protein sequence ID" value="EEC56637.1"/>
    <property type="molecule type" value="Genomic_DNA"/>
</dbReference>
<organism evidence="2 3">
    <name type="scientific">[Bacteroides] pectinophilus ATCC 43243</name>
    <dbReference type="NCBI Taxonomy" id="483218"/>
    <lineage>
        <taxon>Bacteria</taxon>
        <taxon>Bacillati</taxon>
        <taxon>Bacillota</taxon>
        <taxon>Clostridia</taxon>
        <taxon>Eubacteriales</taxon>
    </lineage>
</organism>
<reference evidence="2 3" key="2">
    <citation type="submission" date="2008-11" db="EMBL/GenBank/DDBJ databases">
        <authorList>
            <person name="Fulton L."/>
            <person name="Clifton S."/>
            <person name="Fulton B."/>
            <person name="Xu J."/>
            <person name="Minx P."/>
            <person name="Pepin K.H."/>
            <person name="Johnson M."/>
            <person name="Bhonagiri V."/>
            <person name="Nash W.E."/>
            <person name="Mardis E.R."/>
            <person name="Wilson R.K."/>
        </authorList>
    </citation>
    <scope>NUCLEOTIDE SEQUENCE [LARGE SCALE GENOMIC DNA]</scope>
    <source>
        <strain evidence="2 3">ATCC 43243</strain>
    </source>
</reference>
<accession>B7AWP6</accession>
<dbReference type="HOGENOM" id="CLU_120831_0_0_9"/>
<evidence type="ECO:0000256" key="1">
    <source>
        <dbReference type="SAM" id="Coils"/>
    </source>
</evidence>
<feature type="coiled-coil region" evidence="1">
    <location>
        <begin position="6"/>
        <end position="40"/>
    </location>
</feature>
<keyword evidence="1" id="KW-0175">Coiled coil</keyword>
<evidence type="ECO:0000313" key="3">
    <source>
        <dbReference type="Proteomes" id="UP000003136"/>
    </source>
</evidence>
<reference evidence="2 3" key="1">
    <citation type="submission" date="2008-11" db="EMBL/GenBank/DDBJ databases">
        <title>Draft genome sequence of Bacteroides pectinophilus (ATCC 43243).</title>
        <authorList>
            <person name="Sudarsanam P."/>
            <person name="Ley R."/>
            <person name="Guruge J."/>
            <person name="Turnbaugh P.J."/>
            <person name="Mahowald M."/>
            <person name="Liep D."/>
            <person name="Gordon J."/>
        </authorList>
    </citation>
    <scope>NUCLEOTIDE SEQUENCE [LARGE SCALE GENOMIC DNA]</scope>
    <source>
        <strain evidence="2 3">ATCC 43243</strain>
    </source>
</reference>
<proteinExistence type="predicted"/>